<keyword evidence="3" id="KW-1185">Reference proteome</keyword>
<reference evidence="2 3" key="2">
    <citation type="journal article" date="2014" name="Proc. Natl. Acad. Sci. U.S.A.">
        <title>Trajectory and genomic determinants of fungal-pathogen speciation and host adaptation.</title>
        <authorList>
            <person name="Hu X."/>
            <person name="Xiao G."/>
            <person name="Zheng P."/>
            <person name="Shang Y."/>
            <person name="Su Y."/>
            <person name="Zhang X."/>
            <person name="Liu X."/>
            <person name="Zhan S."/>
            <person name="St Leger R.J."/>
            <person name="Wang C."/>
        </authorList>
    </citation>
    <scope>GENOME REANNOTATION</scope>
    <source>
        <strain evidence="3">ARSEF 23 / ATCC MYA-3075</strain>
    </source>
</reference>
<dbReference type="EMBL" id="ADNJ02000008">
    <property type="protein sequence ID" value="KHO10882.1"/>
    <property type="molecule type" value="Genomic_DNA"/>
</dbReference>
<evidence type="ECO:0000259" key="1">
    <source>
        <dbReference type="PROSITE" id="PS50181"/>
    </source>
</evidence>
<feature type="domain" description="F-box" evidence="1">
    <location>
        <begin position="1"/>
        <end position="42"/>
    </location>
</feature>
<gene>
    <name evidence="2" type="ORF">MAA_11419</name>
</gene>
<dbReference type="RefSeq" id="XP_011411715.1">
    <property type="nucleotide sequence ID" value="XM_011413413.1"/>
</dbReference>
<dbReference type="Proteomes" id="UP000002498">
    <property type="component" value="Unassembled WGS sequence"/>
</dbReference>
<accession>A0A0B2XH42</accession>
<evidence type="ECO:0000313" key="3">
    <source>
        <dbReference type="Proteomes" id="UP000002498"/>
    </source>
</evidence>
<dbReference type="KEGG" id="maj:MAA_11419"/>
<evidence type="ECO:0000313" key="2">
    <source>
        <dbReference type="EMBL" id="KHO10882.1"/>
    </source>
</evidence>
<dbReference type="InterPro" id="IPR001810">
    <property type="entry name" value="F-box_dom"/>
</dbReference>
<dbReference type="SUPFAM" id="SSF52047">
    <property type="entry name" value="RNI-like"/>
    <property type="match status" value="1"/>
</dbReference>
<comment type="caution">
    <text evidence="2">The sequence shown here is derived from an EMBL/GenBank/DDBJ whole genome shotgun (WGS) entry which is preliminary data.</text>
</comment>
<reference evidence="2 3" key="1">
    <citation type="journal article" date="2011" name="PLoS Genet.">
        <title>Genome sequencing and comparative transcriptomics of the model entomopathogenic fungi Metarhizium anisopliae and M. acridum.</title>
        <authorList>
            <person name="Gao Q."/>
            <person name="Jin K."/>
            <person name="Ying S.H."/>
            <person name="Zhang Y."/>
            <person name="Xiao G."/>
            <person name="Shang Y."/>
            <person name="Duan Z."/>
            <person name="Hu X."/>
            <person name="Xie X.Q."/>
            <person name="Zhou G."/>
            <person name="Peng G."/>
            <person name="Luo Z."/>
            <person name="Huang W."/>
            <person name="Wang B."/>
            <person name="Fang W."/>
            <person name="Wang S."/>
            <person name="Zhong Y."/>
            <person name="Ma L.J."/>
            <person name="St Leger R.J."/>
            <person name="Zhao G.P."/>
            <person name="Pei Y."/>
            <person name="Feng M.G."/>
            <person name="Xia Y."/>
            <person name="Wang C."/>
        </authorList>
    </citation>
    <scope>NUCLEOTIDE SEQUENCE [LARGE SCALE GENOMIC DNA]</scope>
    <source>
        <strain evidence="3">ARSEF 23 / ATCC MYA-3075</strain>
    </source>
</reference>
<name>A0A0B2XH42_METRA</name>
<proteinExistence type="predicted"/>
<dbReference type="HOGENOM" id="CLU_050873_1_0_1"/>
<protein>
    <recommendedName>
        <fullName evidence="1">F-box domain-containing protein</fullName>
    </recommendedName>
</protein>
<dbReference type="AlphaFoldDB" id="A0A0B2XH42"/>
<dbReference type="GeneID" id="23632867"/>
<dbReference type="PROSITE" id="PS50181">
    <property type="entry name" value="FBOX"/>
    <property type="match status" value="1"/>
</dbReference>
<dbReference type="OrthoDB" id="5068910at2759"/>
<sequence length="438" mass="49446">MSLPAEVYLKVLSNLRPLDLAVLSRCSRSQKQIVLPILYKTLSLQLWGGDPDGSSTLLLRTLSANPQLRYYIREVEVVNASSTLWTSGHSKLLGILLCSILTHPDRITSFRWKAGLLQTHIFFPGLVALECTQILNWTDVLWVRWHLLHCRSLKSLRLHLSKRISRHAGQWFLSQLSLRHVKDLCLQGADLSAMNIDVVDSLESLELKLCHGLDAFLARMISHGVPQSLKVLRIAGNVTLKRLECFLSTVASRVQLEELSLRIGGVAETASTRFIQAIAPKVSNLVLDFRRDLCDPRTSVKYSIKDFQDMVSSLPMLTSVGVALDLRNPKYIRRYQRTKLEKGGFMEKSNLKCIHLRGHCVPLKRCIGDAKHLADPFAEISMCIGDAKHLADAFAEISILLDHGSRLRKYNFKQKSYELTGVSDEERSQLSTDLYGIY</sequence>
<organism evidence="2 3">
    <name type="scientific">Metarhizium robertsii (strain ARSEF 23 / ATCC MYA-3075)</name>
    <name type="common">Metarhizium anisopliae (strain ARSEF 23)</name>
    <dbReference type="NCBI Taxonomy" id="655844"/>
    <lineage>
        <taxon>Eukaryota</taxon>
        <taxon>Fungi</taxon>
        <taxon>Dikarya</taxon>
        <taxon>Ascomycota</taxon>
        <taxon>Pezizomycotina</taxon>
        <taxon>Sordariomycetes</taxon>
        <taxon>Hypocreomycetidae</taxon>
        <taxon>Hypocreales</taxon>
        <taxon>Clavicipitaceae</taxon>
        <taxon>Metarhizium</taxon>
    </lineage>
</organism>